<gene>
    <name evidence="14" type="primary">nadD</name>
    <name evidence="16" type="ordered locus">MBIO_0214</name>
</gene>
<keyword evidence="3 14" id="KW-0662">Pyridine nucleotide biosynthesis</keyword>
<dbReference type="eggNOG" id="COG1057">
    <property type="taxonomic scope" value="Bacteria"/>
</dbReference>
<dbReference type="NCBIfam" id="TIGR00488">
    <property type="entry name" value="bis(5'-nucleosyl)-tetraphosphatase (symmetrical) YqeK"/>
    <property type="match status" value="1"/>
</dbReference>
<organism evidence="16 17">
    <name type="scientific">Mycoplasmopsis fermentans (strain ATCC 19989 / NBRC 14854 / NCTC 10117 / PG18)</name>
    <name type="common">Mycoplasma fermentans</name>
    <dbReference type="NCBI Taxonomy" id="496833"/>
    <lineage>
        <taxon>Bacteria</taxon>
        <taxon>Bacillati</taxon>
        <taxon>Mycoplasmatota</taxon>
        <taxon>Mycoplasmoidales</taxon>
        <taxon>Metamycoplasmataceae</taxon>
        <taxon>Mycoplasmopsis</taxon>
    </lineage>
</organism>
<dbReference type="GO" id="GO:0008803">
    <property type="term" value="F:bis(5'-nucleosyl)-tetraphosphatase (symmetrical) activity"/>
    <property type="evidence" value="ECO:0007669"/>
    <property type="project" value="UniProtKB-EC"/>
</dbReference>
<protein>
    <recommendedName>
        <fullName evidence="14">Probable nicotinate-nucleotide adenylyltransferase</fullName>
        <ecNumber evidence="14">2.7.7.18</ecNumber>
    </recommendedName>
    <alternativeName>
        <fullName evidence="14">Deamido-NAD(+) diphosphorylase</fullName>
    </alternativeName>
    <alternativeName>
        <fullName evidence="14">Deamido-NAD(+) pyrophosphorylase</fullName>
    </alternativeName>
    <alternativeName>
        <fullName evidence="14">Nicotinate mononucleotide adenylyltransferase</fullName>
        <shortName evidence="14">NaMN adenylyltransferase</shortName>
    </alternativeName>
</protein>
<comment type="catalytic activity">
    <reaction evidence="12 14">
        <text>nicotinate beta-D-ribonucleotide + ATP + H(+) = deamido-NAD(+) + diphosphate</text>
        <dbReference type="Rhea" id="RHEA:22860"/>
        <dbReference type="ChEBI" id="CHEBI:15378"/>
        <dbReference type="ChEBI" id="CHEBI:30616"/>
        <dbReference type="ChEBI" id="CHEBI:33019"/>
        <dbReference type="ChEBI" id="CHEBI:57502"/>
        <dbReference type="ChEBI" id="CHEBI:58437"/>
        <dbReference type="EC" id="2.7.7.18"/>
    </reaction>
</comment>
<dbReference type="InterPro" id="IPR006674">
    <property type="entry name" value="HD_domain"/>
</dbReference>
<dbReference type="SUPFAM" id="SSF52374">
    <property type="entry name" value="Nucleotidylyl transferase"/>
    <property type="match status" value="1"/>
</dbReference>
<keyword evidence="9 14" id="KW-0067">ATP-binding</keyword>
<dbReference type="Gene3D" id="1.10.3210.10">
    <property type="entry name" value="Hypothetical protein af1432"/>
    <property type="match status" value="1"/>
</dbReference>
<dbReference type="GO" id="GO:0046872">
    <property type="term" value="F:metal ion binding"/>
    <property type="evidence" value="ECO:0007669"/>
    <property type="project" value="UniProtKB-KW"/>
</dbReference>
<keyword evidence="4 14" id="KW-0808">Transferase</keyword>
<dbReference type="KEGG" id="mfp:MBIO_0214"/>
<evidence type="ECO:0000256" key="12">
    <source>
        <dbReference type="ARBA" id="ARBA00048721"/>
    </source>
</evidence>
<evidence type="ECO:0000256" key="6">
    <source>
        <dbReference type="ARBA" id="ARBA00022723"/>
    </source>
</evidence>
<dbReference type="PATRIC" id="fig|496833.3.peg.637"/>
<comment type="similarity">
    <text evidence="14">Belongs to the NadD family.</text>
</comment>
<evidence type="ECO:0000256" key="10">
    <source>
        <dbReference type="ARBA" id="ARBA00023004"/>
    </source>
</evidence>
<evidence type="ECO:0000259" key="15">
    <source>
        <dbReference type="SMART" id="SM00471"/>
    </source>
</evidence>
<dbReference type="Gene3D" id="3.40.50.620">
    <property type="entry name" value="HUPs"/>
    <property type="match status" value="1"/>
</dbReference>
<evidence type="ECO:0000256" key="13">
    <source>
        <dbReference type="ARBA" id="ARBA00049417"/>
    </source>
</evidence>
<keyword evidence="17" id="KW-1185">Reference proteome</keyword>
<evidence type="ECO:0000256" key="7">
    <source>
        <dbReference type="ARBA" id="ARBA00022741"/>
    </source>
</evidence>
<reference evidence="16 17" key="1">
    <citation type="journal article" date="2009" name="Curr. Microbiol.">
        <title>Molecular cloning and expression of a novel cholinephosphotransferase involved in glycoglycerophospholipid biosynthesis of Mycoplasma fermentans.</title>
        <authorList>
            <person name="Ishida N."/>
            <person name="Irikura D."/>
            <person name="Matsuda K."/>
            <person name="Sato S."/>
            <person name="Asano K."/>
        </authorList>
    </citation>
    <scope>NUCLEOTIDE SEQUENCE [LARGE SCALE GENOMIC DNA]</scope>
    <source>
        <strain evidence="17">ATCC 19989 / NBRC 14854 / NCTC 10117 / PG18</strain>
    </source>
</reference>
<dbReference type="NCBIfam" id="TIGR00125">
    <property type="entry name" value="cyt_tran_rel"/>
    <property type="match status" value="1"/>
</dbReference>
<dbReference type="InterPro" id="IPR006675">
    <property type="entry name" value="HDIG_dom"/>
</dbReference>
<dbReference type="GO" id="GO:0004515">
    <property type="term" value="F:nicotinate-nucleotide adenylyltransferase activity"/>
    <property type="evidence" value="ECO:0007669"/>
    <property type="project" value="UniProtKB-UniRule"/>
</dbReference>
<dbReference type="PANTHER" id="PTHR39321">
    <property type="entry name" value="NICOTINATE-NUCLEOTIDE ADENYLYLTRANSFERASE-RELATED"/>
    <property type="match status" value="1"/>
</dbReference>
<dbReference type="InterPro" id="IPR005249">
    <property type="entry name" value="YqeK"/>
</dbReference>
<dbReference type="InterPro" id="IPR004821">
    <property type="entry name" value="Cyt_trans-like"/>
</dbReference>
<dbReference type="EMBL" id="AP009608">
    <property type="protein sequence ID" value="BAH69479.1"/>
    <property type="molecule type" value="Genomic_DNA"/>
</dbReference>
<dbReference type="EC" id="2.7.7.18" evidence="14"/>
<evidence type="ECO:0000256" key="1">
    <source>
        <dbReference type="ARBA" id="ARBA00002324"/>
    </source>
</evidence>
<dbReference type="GO" id="GO:0005524">
    <property type="term" value="F:ATP binding"/>
    <property type="evidence" value="ECO:0007669"/>
    <property type="project" value="UniProtKB-KW"/>
</dbReference>
<dbReference type="AlphaFoldDB" id="C4XEA7"/>
<comment type="pathway">
    <text evidence="2 14">Cofactor biosynthesis; NAD(+) biosynthesis; deamido-NAD(+) from nicotinate D-ribonucleotide: step 1/1.</text>
</comment>
<dbReference type="CDD" id="cd02165">
    <property type="entry name" value="NMNAT"/>
    <property type="match status" value="1"/>
</dbReference>
<dbReference type="SUPFAM" id="SSF109604">
    <property type="entry name" value="HD-domain/PDEase-like"/>
    <property type="match status" value="1"/>
</dbReference>
<dbReference type="SMART" id="SM00471">
    <property type="entry name" value="HDc"/>
    <property type="match status" value="1"/>
</dbReference>
<dbReference type="eggNOG" id="COG1713">
    <property type="taxonomic scope" value="Bacteria"/>
</dbReference>
<keyword evidence="7 14" id="KW-0547">Nucleotide-binding</keyword>
<evidence type="ECO:0000256" key="8">
    <source>
        <dbReference type="ARBA" id="ARBA00022801"/>
    </source>
</evidence>
<evidence type="ECO:0000313" key="16">
    <source>
        <dbReference type="EMBL" id="BAH69479.1"/>
    </source>
</evidence>
<dbReference type="CDD" id="cd00077">
    <property type="entry name" value="HDc"/>
    <property type="match status" value="1"/>
</dbReference>
<dbReference type="Pfam" id="PF01467">
    <property type="entry name" value="CTP_transf_like"/>
    <property type="match status" value="1"/>
</dbReference>
<keyword evidence="6" id="KW-0479">Metal-binding</keyword>
<evidence type="ECO:0000256" key="5">
    <source>
        <dbReference type="ARBA" id="ARBA00022695"/>
    </source>
</evidence>
<comment type="catalytic activity">
    <reaction evidence="13">
        <text>P(1),P(4)-bis(5'-adenosyl) tetraphosphate + H2O = 2 ADP + 2 H(+)</text>
        <dbReference type="Rhea" id="RHEA:24252"/>
        <dbReference type="ChEBI" id="CHEBI:15377"/>
        <dbReference type="ChEBI" id="CHEBI:15378"/>
        <dbReference type="ChEBI" id="CHEBI:58141"/>
        <dbReference type="ChEBI" id="CHEBI:456216"/>
        <dbReference type="EC" id="3.6.1.41"/>
    </reaction>
</comment>
<dbReference type="NCBIfam" id="TIGR00482">
    <property type="entry name" value="nicotinate (nicotinamide) nucleotide adenylyltransferase"/>
    <property type="match status" value="1"/>
</dbReference>
<dbReference type="PANTHER" id="PTHR39321:SF3">
    <property type="entry name" value="PHOSPHOPANTETHEINE ADENYLYLTRANSFERASE"/>
    <property type="match status" value="1"/>
</dbReference>
<keyword evidence="5 14" id="KW-0548">Nucleotidyltransferase</keyword>
<name>C4XEA7_MYCFP</name>
<keyword evidence="11 14" id="KW-0520">NAD</keyword>
<evidence type="ECO:0000256" key="11">
    <source>
        <dbReference type="ARBA" id="ARBA00023027"/>
    </source>
</evidence>
<dbReference type="HOGENOM" id="CLU_050191_0_0_14"/>
<dbReference type="HAMAP" id="MF_00244">
    <property type="entry name" value="NaMN_adenylyltr"/>
    <property type="match status" value="1"/>
</dbReference>
<dbReference type="NCBIfam" id="NF000840">
    <property type="entry name" value="PRK00071.1-3"/>
    <property type="match status" value="1"/>
</dbReference>
<keyword evidence="10" id="KW-0408">Iron</keyword>
<dbReference type="NCBIfam" id="NF005519">
    <property type="entry name" value="PRK07152.1"/>
    <property type="match status" value="1"/>
</dbReference>
<evidence type="ECO:0000256" key="3">
    <source>
        <dbReference type="ARBA" id="ARBA00022642"/>
    </source>
</evidence>
<evidence type="ECO:0000256" key="9">
    <source>
        <dbReference type="ARBA" id="ARBA00022840"/>
    </source>
</evidence>
<keyword evidence="8" id="KW-0378">Hydrolase</keyword>
<dbReference type="GO" id="GO:0009435">
    <property type="term" value="P:NAD+ biosynthetic process"/>
    <property type="evidence" value="ECO:0007669"/>
    <property type="project" value="UniProtKB-UniRule"/>
</dbReference>
<evidence type="ECO:0000313" key="17">
    <source>
        <dbReference type="Proteomes" id="UP000006810"/>
    </source>
</evidence>
<evidence type="ECO:0000256" key="4">
    <source>
        <dbReference type="ARBA" id="ARBA00022679"/>
    </source>
</evidence>
<evidence type="ECO:0000256" key="14">
    <source>
        <dbReference type="HAMAP-Rule" id="MF_00244"/>
    </source>
</evidence>
<dbReference type="Pfam" id="PF01966">
    <property type="entry name" value="HD"/>
    <property type="match status" value="1"/>
</dbReference>
<comment type="function">
    <text evidence="1 14">Catalyzes the reversible adenylation of nicotinate mononucleotide (NaMN) to nicotinic acid adenine dinucleotide (NaAD).</text>
</comment>
<dbReference type="UniPathway" id="UPA00253">
    <property type="reaction ID" value="UER00332"/>
</dbReference>
<proteinExistence type="inferred from homology"/>
<dbReference type="Proteomes" id="UP000006810">
    <property type="component" value="Chromosome"/>
</dbReference>
<dbReference type="NCBIfam" id="TIGR00277">
    <property type="entry name" value="HDIG"/>
    <property type="match status" value="1"/>
</dbReference>
<evidence type="ECO:0000256" key="2">
    <source>
        <dbReference type="ARBA" id="ARBA00005019"/>
    </source>
</evidence>
<dbReference type="InterPro" id="IPR003607">
    <property type="entry name" value="HD/PDEase_dom"/>
</dbReference>
<dbReference type="InterPro" id="IPR005248">
    <property type="entry name" value="NadD/NMNAT"/>
</dbReference>
<dbReference type="InterPro" id="IPR014729">
    <property type="entry name" value="Rossmann-like_a/b/a_fold"/>
</dbReference>
<feature type="domain" description="HD/PDEase" evidence="15">
    <location>
        <begin position="197"/>
        <end position="325"/>
    </location>
</feature>
<sequence>MRRIMKIGLFGGSFNPIHSGHIKIAEYAYKTLKLDKMFFIPTAISPFKKNNKVAPNKDRVNMINIAIENLEGNYAVHDFEIKKGGVSYTFETIRYFKQQYPNDELYFLIGSDLLPKLNKWQYIEEITKTAQFVVFKRSKNFNKINAKKFNVKILNNDLFEESSTEVRKGQLWMVPEKVNQYIGSHFLYAFEIVHALLSAKRAKHSVFAATFAAELAKTIKYDAKVAYYAGLFHDICKELSENESRKFIAQYDKKANNKSIYPNHVLHQVCGALWVKEIYQINNEDIVKAIKVHTTLDLELGPLDKILYISDKICDGRAFSGVQKLRQLALSNFDEGFKEVVKRNYEYNQEKGIIFTQEQQKIYDKWMK</sequence>
<accession>C4XEA7</accession>